<dbReference type="InterPro" id="IPR042092">
    <property type="entry name" value="PsdUridine_s_RsuA/RluB/E/F_cat"/>
</dbReference>
<proteinExistence type="inferred from homology"/>
<dbReference type="InterPro" id="IPR050343">
    <property type="entry name" value="RsuA_PseudoU_synthase"/>
</dbReference>
<dbReference type="Pfam" id="PF00849">
    <property type="entry name" value="PseudoU_synth_2"/>
    <property type="match status" value="1"/>
</dbReference>
<dbReference type="InterPro" id="IPR000748">
    <property type="entry name" value="PsdUridine_synth_RsuA/RluB/E/F"/>
</dbReference>
<dbReference type="NCBIfam" id="TIGR00093">
    <property type="entry name" value="pseudouridine synthase"/>
    <property type="match status" value="1"/>
</dbReference>
<dbReference type="Gene3D" id="3.30.70.580">
    <property type="entry name" value="Pseudouridine synthase I, catalytic domain, N-terminal subdomain"/>
    <property type="match status" value="1"/>
</dbReference>
<dbReference type="PROSITE" id="PS01149">
    <property type="entry name" value="PSI_RSU"/>
    <property type="match status" value="1"/>
</dbReference>
<feature type="domain" description="Pseudouridine synthase RsuA/RluA-like" evidence="4">
    <location>
        <begin position="7"/>
        <end position="154"/>
    </location>
</feature>
<evidence type="ECO:0000256" key="1">
    <source>
        <dbReference type="ARBA" id="ARBA00008348"/>
    </source>
</evidence>
<keyword evidence="6" id="KW-1185">Reference proteome</keyword>
<evidence type="ECO:0000313" key="5">
    <source>
        <dbReference type="EMBL" id="USR89533.1"/>
    </source>
</evidence>
<protein>
    <recommendedName>
        <fullName evidence="3">Pseudouridine synthase</fullName>
        <ecNumber evidence="3">5.4.99.-</ecNumber>
    </recommendedName>
</protein>
<evidence type="ECO:0000256" key="2">
    <source>
        <dbReference type="ARBA" id="ARBA00023235"/>
    </source>
</evidence>
<dbReference type="EC" id="5.4.99.-" evidence="3"/>
<organism evidence="5 6">
    <name type="scientific">Phormidium yuhuli AB48</name>
    <dbReference type="NCBI Taxonomy" id="2940671"/>
    <lineage>
        <taxon>Bacteria</taxon>
        <taxon>Bacillati</taxon>
        <taxon>Cyanobacteriota</taxon>
        <taxon>Cyanophyceae</taxon>
        <taxon>Oscillatoriophycideae</taxon>
        <taxon>Oscillatoriales</taxon>
        <taxon>Oscillatoriaceae</taxon>
        <taxon>Phormidium</taxon>
        <taxon>Phormidium yuhuli</taxon>
    </lineage>
</organism>
<dbReference type="InterPro" id="IPR018496">
    <property type="entry name" value="PsdUridine_synth_RsuA/RluB_CS"/>
</dbReference>
<dbReference type="PANTHER" id="PTHR47683:SF2">
    <property type="entry name" value="RNA-BINDING S4 DOMAIN-CONTAINING PROTEIN"/>
    <property type="match status" value="1"/>
</dbReference>
<accession>A0ABY5AK26</accession>
<keyword evidence="2 3" id="KW-0413">Isomerase</keyword>
<comment type="similarity">
    <text evidence="1 3">Belongs to the pseudouridine synthase RsuA family.</text>
</comment>
<name>A0ABY5AK26_9CYAN</name>
<dbReference type="SUPFAM" id="SSF55120">
    <property type="entry name" value="Pseudouridine synthase"/>
    <property type="match status" value="1"/>
</dbReference>
<dbReference type="Gene3D" id="3.30.70.1560">
    <property type="entry name" value="Alpha-L RNA-binding motif"/>
    <property type="match status" value="1"/>
</dbReference>
<dbReference type="InterPro" id="IPR020103">
    <property type="entry name" value="PsdUridine_synth_cat_dom_sf"/>
</dbReference>
<evidence type="ECO:0000256" key="3">
    <source>
        <dbReference type="RuleBase" id="RU003887"/>
    </source>
</evidence>
<dbReference type="EMBL" id="CP098611">
    <property type="protein sequence ID" value="USR89533.1"/>
    <property type="molecule type" value="Genomic_DNA"/>
</dbReference>
<sequence length="206" mass="23984">MNAQYRYILFYKPYDVLCQFTDGSTTPRATLKDYIPIPGVYSVGRLDRDSEGLLLLTNDGPLKHRLTDPKFAKPRTYWVQVERTPDEAALEALRHGVRIRGYQTRPARVRRLPEPQDLPPRDPPIRYRKNVPTDWLEMTLTEGRNRQVRRMTAAVGFPTLRLIRVRSLRLTLEGLQPGQWRELTPLEIQQVREDSKEQSSSSRSTL</sequence>
<evidence type="ECO:0000259" key="4">
    <source>
        <dbReference type="Pfam" id="PF00849"/>
    </source>
</evidence>
<evidence type="ECO:0000313" key="6">
    <source>
        <dbReference type="Proteomes" id="UP001056708"/>
    </source>
</evidence>
<gene>
    <name evidence="5" type="ORF">NEA10_11600</name>
</gene>
<dbReference type="PANTHER" id="PTHR47683">
    <property type="entry name" value="PSEUDOURIDINE SYNTHASE FAMILY PROTEIN-RELATED"/>
    <property type="match status" value="1"/>
</dbReference>
<dbReference type="InterPro" id="IPR020094">
    <property type="entry name" value="TruA/RsuA/RluB/E/F_N"/>
</dbReference>
<dbReference type="RefSeq" id="WP_252660221.1">
    <property type="nucleotide sequence ID" value="NZ_CP098611.1"/>
</dbReference>
<reference evidence="5" key="1">
    <citation type="submission" date="2022-06" db="EMBL/GenBank/DDBJ databases">
        <title>Genome sequence of Phormidium yuhuli AB48 isolated from an industrial photobioreactor environment.</title>
        <authorList>
            <person name="Qiu Y."/>
            <person name="Noonan A.J.C."/>
            <person name="Dofher K."/>
            <person name="Koch M."/>
            <person name="Kieft B."/>
            <person name="Lin X."/>
            <person name="Ziels R.M."/>
            <person name="Hallam S.J."/>
        </authorList>
    </citation>
    <scope>NUCLEOTIDE SEQUENCE</scope>
    <source>
        <strain evidence="5">AB48</strain>
    </source>
</reference>
<dbReference type="Proteomes" id="UP001056708">
    <property type="component" value="Chromosome"/>
</dbReference>
<dbReference type="InterPro" id="IPR006145">
    <property type="entry name" value="PsdUridine_synth_RsuA/RluA"/>
</dbReference>